<dbReference type="Pfam" id="PF00512">
    <property type="entry name" value="HisKA"/>
    <property type="match status" value="1"/>
</dbReference>
<reference evidence="11 12" key="1">
    <citation type="submission" date="2016-11" db="EMBL/GenBank/DDBJ databases">
        <authorList>
            <person name="Jaros S."/>
            <person name="Januszkiewicz K."/>
            <person name="Wedrychowicz H."/>
        </authorList>
    </citation>
    <scope>NUCLEOTIDE SEQUENCE [LARGE SCALE GENOMIC DNA]</scope>
    <source>
        <strain evidence="11 12">GAS138</strain>
    </source>
</reference>
<dbReference type="InterPro" id="IPR003594">
    <property type="entry name" value="HATPase_dom"/>
</dbReference>
<keyword evidence="6 11" id="KW-0418">Kinase</keyword>
<feature type="domain" description="Histidine kinase" evidence="10">
    <location>
        <begin position="208"/>
        <end position="421"/>
    </location>
</feature>
<evidence type="ECO:0000256" key="2">
    <source>
        <dbReference type="ARBA" id="ARBA00012438"/>
    </source>
</evidence>
<dbReference type="InterPro" id="IPR036097">
    <property type="entry name" value="HisK_dim/P_sf"/>
</dbReference>
<keyword evidence="3" id="KW-0597">Phosphoprotein</keyword>
<proteinExistence type="predicted"/>
<dbReference type="SUPFAM" id="SSF47384">
    <property type="entry name" value="Homodimeric domain of signal transducing histidine kinase"/>
    <property type="match status" value="1"/>
</dbReference>
<gene>
    <name evidence="11" type="ORF">SAMN05443248_0389</name>
</gene>
<evidence type="ECO:0000256" key="4">
    <source>
        <dbReference type="ARBA" id="ARBA00022679"/>
    </source>
</evidence>
<name>A0A1M5HAP1_9BRAD</name>
<dbReference type="GO" id="GO:0000155">
    <property type="term" value="F:phosphorelay sensor kinase activity"/>
    <property type="evidence" value="ECO:0007669"/>
    <property type="project" value="InterPro"/>
</dbReference>
<feature type="coiled-coil region" evidence="9">
    <location>
        <begin position="154"/>
        <end position="192"/>
    </location>
</feature>
<dbReference type="Pfam" id="PF02518">
    <property type="entry name" value="HATPase_c"/>
    <property type="match status" value="1"/>
</dbReference>
<dbReference type="Gene3D" id="1.10.287.130">
    <property type="match status" value="1"/>
</dbReference>
<evidence type="ECO:0000259" key="10">
    <source>
        <dbReference type="PROSITE" id="PS50109"/>
    </source>
</evidence>
<dbReference type="PROSITE" id="PS50109">
    <property type="entry name" value="HIS_KIN"/>
    <property type="match status" value="1"/>
</dbReference>
<evidence type="ECO:0000256" key="7">
    <source>
        <dbReference type="ARBA" id="ARBA00022840"/>
    </source>
</evidence>
<sequence length="432" mass="47828">MADENLRLRAALRDLVALSTIPAGWIGIAPRTIAAGLADILAGSLGFDFAFVRLLDPAGGATIDVASGCATREFLDWLQAQFYTFDGSLQRQIIPNVVGFDDRLKSLRGITIPIGFNAYAGLVAVGCERSDFPTETDRMLLTVAVNHAATAFRSTNLIHERRRAEEEVRQARDELEMKVMERTAELQRTMAELTHMNRLATAGVLLASIAHEINQPLTGIVMQASAARRWLALREPAMEEARDALDQIENAGHRAGEIITSLRGMFKKETQARNPIDINKLIFRVLAIVHHELQQREVELRTELDESLPVLEGDRVQLQQVVLNLVMNAIEAMPVAPRILSIRSCAGKPNFVHVAVEDTGTGIDPSNHDHIFNPMFTTKERGMGIGLSICHSIIESHNGRIWVTRGIDKGSIFQFELPTSVDQDDQARQHQA</sequence>
<evidence type="ECO:0000256" key="3">
    <source>
        <dbReference type="ARBA" id="ARBA00022553"/>
    </source>
</evidence>
<dbReference type="SUPFAM" id="SSF55874">
    <property type="entry name" value="ATPase domain of HSP90 chaperone/DNA topoisomerase II/histidine kinase"/>
    <property type="match status" value="1"/>
</dbReference>
<dbReference type="Proteomes" id="UP000189796">
    <property type="component" value="Chromosome I"/>
</dbReference>
<evidence type="ECO:0000256" key="8">
    <source>
        <dbReference type="ARBA" id="ARBA00023012"/>
    </source>
</evidence>
<organism evidence="11 12">
    <name type="scientific">Bradyrhizobium erythrophlei</name>
    <dbReference type="NCBI Taxonomy" id="1437360"/>
    <lineage>
        <taxon>Bacteria</taxon>
        <taxon>Pseudomonadati</taxon>
        <taxon>Pseudomonadota</taxon>
        <taxon>Alphaproteobacteria</taxon>
        <taxon>Hyphomicrobiales</taxon>
        <taxon>Nitrobacteraceae</taxon>
        <taxon>Bradyrhizobium</taxon>
    </lineage>
</organism>
<dbReference type="RefSeq" id="WP_079599787.1">
    <property type="nucleotide sequence ID" value="NZ_LT670817.1"/>
</dbReference>
<dbReference type="InterPro" id="IPR004358">
    <property type="entry name" value="Sig_transdc_His_kin-like_C"/>
</dbReference>
<evidence type="ECO:0000313" key="12">
    <source>
        <dbReference type="Proteomes" id="UP000189796"/>
    </source>
</evidence>
<dbReference type="PANTHER" id="PTHR43065">
    <property type="entry name" value="SENSOR HISTIDINE KINASE"/>
    <property type="match status" value="1"/>
</dbReference>
<keyword evidence="9" id="KW-0175">Coiled coil</keyword>
<evidence type="ECO:0000256" key="9">
    <source>
        <dbReference type="SAM" id="Coils"/>
    </source>
</evidence>
<keyword evidence="8" id="KW-0902">Two-component regulatory system</keyword>
<dbReference type="CDD" id="cd00082">
    <property type="entry name" value="HisKA"/>
    <property type="match status" value="1"/>
</dbReference>
<dbReference type="EMBL" id="LT670817">
    <property type="protein sequence ID" value="SHG13011.1"/>
    <property type="molecule type" value="Genomic_DNA"/>
</dbReference>
<dbReference type="EC" id="2.7.13.3" evidence="2"/>
<dbReference type="Gene3D" id="3.30.565.10">
    <property type="entry name" value="Histidine kinase-like ATPase, C-terminal domain"/>
    <property type="match status" value="1"/>
</dbReference>
<keyword evidence="4" id="KW-0808">Transferase</keyword>
<evidence type="ECO:0000313" key="11">
    <source>
        <dbReference type="EMBL" id="SHG13011.1"/>
    </source>
</evidence>
<dbReference type="InterPro" id="IPR005467">
    <property type="entry name" value="His_kinase_dom"/>
</dbReference>
<evidence type="ECO:0000256" key="5">
    <source>
        <dbReference type="ARBA" id="ARBA00022741"/>
    </source>
</evidence>
<dbReference type="AlphaFoldDB" id="A0A1M5HAP1"/>
<comment type="catalytic activity">
    <reaction evidence="1">
        <text>ATP + protein L-histidine = ADP + protein N-phospho-L-histidine.</text>
        <dbReference type="EC" id="2.7.13.3"/>
    </reaction>
</comment>
<dbReference type="SMART" id="SM00388">
    <property type="entry name" value="HisKA"/>
    <property type="match status" value="1"/>
</dbReference>
<dbReference type="PRINTS" id="PR00344">
    <property type="entry name" value="BCTRLSENSOR"/>
</dbReference>
<dbReference type="OrthoDB" id="7568856at2"/>
<evidence type="ECO:0000256" key="1">
    <source>
        <dbReference type="ARBA" id="ARBA00000085"/>
    </source>
</evidence>
<keyword evidence="5" id="KW-0547">Nucleotide-binding</keyword>
<accession>A0A1M5HAP1</accession>
<evidence type="ECO:0000256" key="6">
    <source>
        <dbReference type="ARBA" id="ARBA00022777"/>
    </source>
</evidence>
<dbReference type="InterPro" id="IPR003661">
    <property type="entry name" value="HisK_dim/P_dom"/>
</dbReference>
<protein>
    <recommendedName>
        <fullName evidence="2">histidine kinase</fullName>
        <ecNumber evidence="2">2.7.13.3</ecNumber>
    </recommendedName>
</protein>
<dbReference type="GO" id="GO:0005524">
    <property type="term" value="F:ATP binding"/>
    <property type="evidence" value="ECO:0007669"/>
    <property type="project" value="UniProtKB-KW"/>
</dbReference>
<dbReference type="InterPro" id="IPR036890">
    <property type="entry name" value="HATPase_C_sf"/>
</dbReference>
<keyword evidence="7" id="KW-0067">ATP-binding</keyword>
<dbReference type="PANTHER" id="PTHR43065:SF10">
    <property type="entry name" value="PEROXIDE STRESS-ACTIVATED HISTIDINE KINASE MAK3"/>
    <property type="match status" value="1"/>
</dbReference>
<dbReference type="SMART" id="SM00387">
    <property type="entry name" value="HATPase_c"/>
    <property type="match status" value="1"/>
</dbReference>